<organism evidence="2 3">
    <name type="scientific">Aquimarina addita</name>
    <dbReference type="NCBI Taxonomy" id="870485"/>
    <lineage>
        <taxon>Bacteria</taxon>
        <taxon>Pseudomonadati</taxon>
        <taxon>Bacteroidota</taxon>
        <taxon>Flavobacteriia</taxon>
        <taxon>Flavobacteriales</taxon>
        <taxon>Flavobacteriaceae</taxon>
        <taxon>Aquimarina</taxon>
    </lineage>
</organism>
<feature type="domain" description="ATP-grasp fold PylC-type" evidence="1">
    <location>
        <begin position="82"/>
        <end position="235"/>
    </location>
</feature>
<dbReference type="Gene3D" id="3.30.470.20">
    <property type="entry name" value="ATP-grasp fold, B domain"/>
    <property type="match status" value="1"/>
</dbReference>
<dbReference type="Gene3D" id="2.30.36.100">
    <property type="match status" value="1"/>
</dbReference>
<evidence type="ECO:0000313" key="2">
    <source>
        <dbReference type="EMBL" id="GAA3517182.1"/>
    </source>
</evidence>
<keyword evidence="3" id="KW-1185">Reference proteome</keyword>
<dbReference type="Proteomes" id="UP001500459">
    <property type="component" value="Unassembled WGS sequence"/>
</dbReference>
<evidence type="ECO:0000313" key="3">
    <source>
        <dbReference type="Proteomes" id="UP001500459"/>
    </source>
</evidence>
<dbReference type="InterPro" id="IPR003806">
    <property type="entry name" value="ATP-grasp_PylC-type"/>
</dbReference>
<dbReference type="SUPFAM" id="SSF56059">
    <property type="entry name" value="Glutathione synthetase ATP-binding domain-like"/>
    <property type="match status" value="1"/>
</dbReference>
<sequence length="334" mass="38622">MVDSLHFPIGRWTCKKSSFYRLPSPRFATSAFIKDLKELIRKEEVTDVIPLCEEAFYIAMHKHTLKCNVWSCDSTLMNTLHNKQLFYEMAHTDLHIPETKIIAEFTDWEQSNAYVFKPIYSRFAVATIIGKSIESDFISEQEKTNWIAQKLVQGKEICVYSIWDQGVLSAYSSYYPRYRAGQGAGIYFEPVTHKKTFDMVKQFGHKIKAHGQLSFDVIIDISGNPHVIECNPRGTSGAHCLQDQLASSFFGKEKMYIPTKKSSAIKYGIAVYKPFIFFRKEIRNSRDVIYSASDIKPFMLQLISILELFYVMVTKRVSFLKATTYDIEWNNDGY</sequence>
<evidence type="ECO:0000259" key="1">
    <source>
        <dbReference type="Pfam" id="PF02655"/>
    </source>
</evidence>
<protein>
    <submittedName>
        <fullName evidence="2">ATP-grasp domain-containing protein</fullName>
    </submittedName>
</protein>
<dbReference type="Pfam" id="PF02655">
    <property type="entry name" value="ATP-grasp_3"/>
    <property type="match status" value="1"/>
</dbReference>
<gene>
    <name evidence="2" type="ORF">GCM10022393_34080</name>
</gene>
<name>A0ABP6UPR6_9FLAO</name>
<reference evidence="3" key="1">
    <citation type="journal article" date="2019" name="Int. J. Syst. Evol. Microbiol.">
        <title>The Global Catalogue of Microorganisms (GCM) 10K type strain sequencing project: providing services to taxonomists for standard genome sequencing and annotation.</title>
        <authorList>
            <consortium name="The Broad Institute Genomics Platform"/>
            <consortium name="The Broad Institute Genome Sequencing Center for Infectious Disease"/>
            <person name="Wu L."/>
            <person name="Ma J."/>
        </authorList>
    </citation>
    <scope>NUCLEOTIDE SEQUENCE [LARGE SCALE GENOMIC DNA]</scope>
    <source>
        <strain evidence="3">JCM 17106</strain>
    </source>
</reference>
<proteinExistence type="predicted"/>
<accession>A0ABP6UPR6</accession>
<comment type="caution">
    <text evidence="2">The sequence shown here is derived from an EMBL/GenBank/DDBJ whole genome shotgun (WGS) entry which is preliminary data.</text>
</comment>
<dbReference type="EMBL" id="BAABCW010000017">
    <property type="protein sequence ID" value="GAA3517182.1"/>
    <property type="molecule type" value="Genomic_DNA"/>
</dbReference>